<organism evidence="4 5">
    <name type="scientific">Lachnospira hominis</name>
    <name type="common">ex Liu et al. 2021</name>
    <dbReference type="NCBI Taxonomy" id="2763051"/>
    <lineage>
        <taxon>Bacteria</taxon>
        <taxon>Bacillati</taxon>
        <taxon>Bacillota</taxon>
        <taxon>Clostridia</taxon>
        <taxon>Lachnospirales</taxon>
        <taxon>Lachnospiraceae</taxon>
        <taxon>Lachnospira</taxon>
    </lineage>
</organism>
<feature type="chain" id="PRO_5045126223" evidence="2">
    <location>
        <begin position="31"/>
        <end position="394"/>
    </location>
</feature>
<feature type="signal peptide" evidence="2">
    <location>
        <begin position="1"/>
        <end position="30"/>
    </location>
</feature>
<keyword evidence="4" id="KW-0378">Hydrolase</keyword>
<reference evidence="4 5" key="1">
    <citation type="submission" date="2020-08" db="EMBL/GenBank/DDBJ databases">
        <title>Genome public.</title>
        <authorList>
            <person name="Liu C."/>
            <person name="Sun Q."/>
        </authorList>
    </citation>
    <scope>NUCLEOTIDE SEQUENCE [LARGE SCALE GENOMIC DNA]</scope>
    <source>
        <strain evidence="4 5">NSJ-43</strain>
    </source>
</reference>
<dbReference type="EMBL" id="JACOPD010000003">
    <property type="protein sequence ID" value="MBC5680348.1"/>
    <property type="molecule type" value="Genomic_DNA"/>
</dbReference>
<dbReference type="Proteomes" id="UP000628463">
    <property type="component" value="Unassembled WGS sequence"/>
</dbReference>
<feature type="domain" description="Cell wall hydrolase SleB" evidence="3">
    <location>
        <begin position="289"/>
        <end position="394"/>
    </location>
</feature>
<sequence length="394" mass="42482">MKLRSSKAAICTGAAVVMFLMPVVPEVAVAKTTYEQPESTVQFDTELRQASYTVNVSDIVATGYVEEKETGMYAGMAIAIADPYTQVYAMADENSEVVGQMGQNSIASAEEIVGEWTKIVSGNLTGFVKTSELCFNEEAQALGSSLGDVSATVVADSAALYLTADKSQAADFAANGTQFKAVGKKGSMIAVEYGESKAYVYADQVSIEYAAGTGYTNEEIENIKAEEEEQRRQAEEAEREAARKAEEERTARIEAAMTDVGVSYNPTMEASAEEVWLLACVIDWESGWEPYEGKLAVANVVLNRVRNSRYDNTITGVIYARSQFSGVSDGYGNASSTFQARLDAGPRTQECLEAAMEALSGVNNIGSYTSFRSVSIANYDAYSSFTIIGGHVFY</sequence>
<evidence type="ECO:0000313" key="4">
    <source>
        <dbReference type="EMBL" id="MBC5680348.1"/>
    </source>
</evidence>
<protein>
    <submittedName>
        <fullName evidence="4">Cell wall hydrolase</fullName>
    </submittedName>
</protein>
<proteinExistence type="predicted"/>
<evidence type="ECO:0000256" key="2">
    <source>
        <dbReference type="SAM" id="SignalP"/>
    </source>
</evidence>
<dbReference type="Pfam" id="PF07486">
    <property type="entry name" value="Hydrolase_2"/>
    <property type="match status" value="1"/>
</dbReference>
<comment type="caution">
    <text evidence="4">The sequence shown here is derived from an EMBL/GenBank/DDBJ whole genome shotgun (WGS) entry which is preliminary data.</text>
</comment>
<evidence type="ECO:0000259" key="3">
    <source>
        <dbReference type="Pfam" id="PF07486"/>
    </source>
</evidence>
<dbReference type="InterPro" id="IPR011105">
    <property type="entry name" value="Cell_wall_hydrolase_SleB"/>
</dbReference>
<dbReference type="GO" id="GO:0016787">
    <property type="term" value="F:hydrolase activity"/>
    <property type="evidence" value="ECO:0007669"/>
    <property type="project" value="UniProtKB-KW"/>
</dbReference>
<keyword evidence="5" id="KW-1185">Reference proteome</keyword>
<evidence type="ECO:0000256" key="1">
    <source>
        <dbReference type="SAM" id="MobiDB-lite"/>
    </source>
</evidence>
<name>A0ABR7FYU2_9FIRM</name>
<dbReference type="Gene3D" id="1.10.10.2520">
    <property type="entry name" value="Cell wall hydrolase SleB, domain 1"/>
    <property type="match status" value="1"/>
</dbReference>
<keyword evidence="2" id="KW-0732">Signal</keyword>
<accession>A0ABR7FYU2</accession>
<evidence type="ECO:0000313" key="5">
    <source>
        <dbReference type="Proteomes" id="UP000628463"/>
    </source>
</evidence>
<gene>
    <name evidence="4" type="ORF">H8S01_05135</name>
</gene>
<dbReference type="RefSeq" id="WP_186836428.1">
    <property type="nucleotide sequence ID" value="NZ_JACOPD010000003.1"/>
</dbReference>
<dbReference type="InterPro" id="IPR042047">
    <property type="entry name" value="SleB_dom1"/>
</dbReference>
<feature type="region of interest" description="Disordered" evidence="1">
    <location>
        <begin position="226"/>
        <end position="249"/>
    </location>
</feature>